<evidence type="ECO:0000259" key="1">
    <source>
        <dbReference type="PROSITE" id="PS50914"/>
    </source>
</evidence>
<reference evidence="2 3" key="1">
    <citation type="submission" date="2019-02" db="EMBL/GenBank/DDBJ databases">
        <title>Planctomycetal bacteria perform biofilm scaping via a novel small molecule.</title>
        <authorList>
            <person name="Jeske O."/>
            <person name="Boedeker C."/>
            <person name="Wiegand S."/>
            <person name="Breitling P."/>
            <person name="Kallscheuer N."/>
            <person name="Jogler M."/>
            <person name="Rohde M."/>
            <person name="Petersen J."/>
            <person name="Medema M.H."/>
            <person name="Surup F."/>
            <person name="Jogler C."/>
        </authorList>
    </citation>
    <scope>NUCLEOTIDE SEQUENCE [LARGE SCALE GENOMIC DNA]</scope>
    <source>
        <strain evidence="2 3">Mal15</strain>
    </source>
</reference>
<sequence>MIADSTSENLCRRVQASVERVVEVKSFSCSVENGKLTLRGQVNTRDDALLCAVVARSVPGGESVVNEITVIG</sequence>
<organism evidence="2 3">
    <name type="scientific">Stieleria maiorica</name>
    <dbReference type="NCBI Taxonomy" id="2795974"/>
    <lineage>
        <taxon>Bacteria</taxon>
        <taxon>Pseudomonadati</taxon>
        <taxon>Planctomycetota</taxon>
        <taxon>Planctomycetia</taxon>
        <taxon>Pirellulales</taxon>
        <taxon>Pirellulaceae</taxon>
        <taxon>Stieleria</taxon>
    </lineage>
</organism>
<protein>
    <submittedName>
        <fullName evidence="2">BON domain protein</fullName>
    </submittedName>
</protein>
<dbReference type="InterPro" id="IPR007055">
    <property type="entry name" value="BON_dom"/>
</dbReference>
<dbReference type="AlphaFoldDB" id="A0A5B9M7J9"/>
<name>A0A5B9M7J9_9BACT</name>
<proteinExistence type="predicted"/>
<dbReference type="KEGG" id="smam:Mal15_11790"/>
<dbReference type="Proteomes" id="UP000321353">
    <property type="component" value="Chromosome"/>
</dbReference>
<dbReference type="RefSeq" id="WP_167546648.1">
    <property type="nucleotide sequence ID" value="NZ_CP036264.1"/>
</dbReference>
<evidence type="ECO:0000313" key="2">
    <source>
        <dbReference type="EMBL" id="QEF97141.1"/>
    </source>
</evidence>
<dbReference type="PROSITE" id="PS50914">
    <property type="entry name" value="BON"/>
    <property type="match status" value="1"/>
</dbReference>
<feature type="domain" description="BON" evidence="1">
    <location>
        <begin position="1"/>
        <end position="72"/>
    </location>
</feature>
<dbReference type="EMBL" id="CP036264">
    <property type="protein sequence ID" value="QEF97141.1"/>
    <property type="molecule type" value="Genomic_DNA"/>
</dbReference>
<dbReference type="Gene3D" id="3.30.1340.30">
    <property type="match status" value="1"/>
</dbReference>
<dbReference type="Pfam" id="PF04972">
    <property type="entry name" value="BON"/>
    <property type="match status" value="1"/>
</dbReference>
<accession>A0A5B9M7J9</accession>
<evidence type="ECO:0000313" key="3">
    <source>
        <dbReference type="Proteomes" id="UP000321353"/>
    </source>
</evidence>
<keyword evidence="3" id="KW-1185">Reference proteome</keyword>
<gene>
    <name evidence="2" type="ORF">Mal15_11790</name>
</gene>